<comment type="caution">
    <text evidence="8">The sequence shown here is derived from an EMBL/GenBank/DDBJ whole genome shotgun (WGS) entry which is preliminary data.</text>
</comment>
<evidence type="ECO:0000256" key="4">
    <source>
        <dbReference type="ARBA" id="ARBA00023163"/>
    </source>
</evidence>
<dbReference type="PROSITE" id="PS50888">
    <property type="entry name" value="BHLH"/>
    <property type="match status" value="1"/>
</dbReference>
<feature type="domain" description="BHLH" evidence="7">
    <location>
        <begin position="46"/>
        <end position="95"/>
    </location>
</feature>
<keyword evidence="9" id="KW-1185">Reference proteome</keyword>
<dbReference type="Pfam" id="PF00010">
    <property type="entry name" value="HLH"/>
    <property type="match status" value="1"/>
</dbReference>
<evidence type="ECO:0000256" key="5">
    <source>
        <dbReference type="ARBA" id="ARBA00023242"/>
    </source>
</evidence>
<dbReference type="GO" id="GO:0046983">
    <property type="term" value="F:protein dimerization activity"/>
    <property type="evidence" value="ECO:0007669"/>
    <property type="project" value="InterPro"/>
</dbReference>
<dbReference type="OrthoDB" id="1099944at2759"/>
<reference evidence="8" key="1">
    <citation type="submission" date="2020-01" db="EMBL/GenBank/DDBJ databases">
        <authorList>
            <person name="Mishra B."/>
        </authorList>
    </citation>
    <scope>NUCLEOTIDE SEQUENCE [LARGE SCALE GENOMIC DNA]</scope>
</reference>
<evidence type="ECO:0000313" key="9">
    <source>
        <dbReference type="Proteomes" id="UP000467841"/>
    </source>
</evidence>
<dbReference type="AlphaFoldDB" id="A0A6D2J8T4"/>
<keyword evidence="3" id="KW-0238">DNA-binding</keyword>
<dbReference type="SMART" id="SM00353">
    <property type="entry name" value="HLH"/>
    <property type="match status" value="1"/>
</dbReference>
<feature type="compositionally biased region" description="Basic residues" evidence="6">
    <location>
        <begin position="34"/>
        <end position="51"/>
    </location>
</feature>
<dbReference type="GO" id="GO:0005634">
    <property type="term" value="C:nucleus"/>
    <property type="evidence" value="ECO:0007669"/>
    <property type="project" value="UniProtKB-SubCell"/>
</dbReference>
<name>A0A6D2J8T4_9BRAS</name>
<dbReference type="InterPro" id="IPR031066">
    <property type="entry name" value="bHLH_ALC-like_plant"/>
</dbReference>
<dbReference type="EMBL" id="CACVBM020001163">
    <property type="protein sequence ID" value="CAA7036397.1"/>
    <property type="molecule type" value="Genomic_DNA"/>
</dbReference>
<dbReference type="InterPro" id="IPR011598">
    <property type="entry name" value="bHLH_dom"/>
</dbReference>
<proteinExistence type="predicted"/>
<feature type="region of interest" description="Disordered" evidence="6">
    <location>
        <begin position="1"/>
        <end position="57"/>
    </location>
</feature>
<keyword evidence="4" id="KW-0804">Transcription</keyword>
<gene>
    <name evidence="8" type="ORF">MERR_LOCUS23632</name>
</gene>
<evidence type="ECO:0000256" key="1">
    <source>
        <dbReference type="ARBA" id="ARBA00004123"/>
    </source>
</evidence>
<evidence type="ECO:0000313" key="8">
    <source>
        <dbReference type="EMBL" id="CAA7036397.1"/>
    </source>
</evidence>
<dbReference type="Gene3D" id="4.10.280.10">
    <property type="entry name" value="Helix-loop-helix DNA-binding domain"/>
    <property type="match status" value="1"/>
</dbReference>
<sequence length="108" mass="12835">MNNDEDIMRLWSENNREGDRENARRKRPAESRRERKMTRVKRQCVSKKSHHNLSEKKQRDIIRSKLETLKQITPNCLKSDISSILDSVIEYMNSLQFADFLTVLQNSV</sequence>
<comment type="subcellular location">
    <subcellularLocation>
        <location evidence="1">Nucleus</location>
    </subcellularLocation>
</comment>
<evidence type="ECO:0000256" key="6">
    <source>
        <dbReference type="SAM" id="MobiDB-lite"/>
    </source>
</evidence>
<dbReference type="InterPro" id="IPR036638">
    <property type="entry name" value="HLH_DNA-bd_sf"/>
</dbReference>
<keyword evidence="2" id="KW-0805">Transcription regulation</keyword>
<feature type="compositionally biased region" description="Basic and acidic residues" evidence="6">
    <location>
        <begin position="14"/>
        <end position="33"/>
    </location>
</feature>
<accession>A0A6D2J8T4</accession>
<organism evidence="8 9">
    <name type="scientific">Microthlaspi erraticum</name>
    <dbReference type="NCBI Taxonomy" id="1685480"/>
    <lineage>
        <taxon>Eukaryota</taxon>
        <taxon>Viridiplantae</taxon>
        <taxon>Streptophyta</taxon>
        <taxon>Embryophyta</taxon>
        <taxon>Tracheophyta</taxon>
        <taxon>Spermatophyta</taxon>
        <taxon>Magnoliopsida</taxon>
        <taxon>eudicotyledons</taxon>
        <taxon>Gunneridae</taxon>
        <taxon>Pentapetalae</taxon>
        <taxon>rosids</taxon>
        <taxon>malvids</taxon>
        <taxon>Brassicales</taxon>
        <taxon>Brassicaceae</taxon>
        <taxon>Coluteocarpeae</taxon>
        <taxon>Microthlaspi</taxon>
    </lineage>
</organism>
<evidence type="ECO:0000256" key="3">
    <source>
        <dbReference type="ARBA" id="ARBA00023125"/>
    </source>
</evidence>
<dbReference type="GO" id="GO:0003677">
    <property type="term" value="F:DNA binding"/>
    <property type="evidence" value="ECO:0007669"/>
    <property type="project" value="UniProtKB-KW"/>
</dbReference>
<evidence type="ECO:0000259" key="7">
    <source>
        <dbReference type="PROSITE" id="PS50888"/>
    </source>
</evidence>
<dbReference type="Proteomes" id="UP000467841">
    <property type="component" value="Unassembled WGS sequence"/>
</dbReference>
<protein>
    <recommendedName>
        <fullName evidence="7">BHLH domain-containing protein</fullName>
    </recommendedName>
</protein>
<evidence type="ECO:0000256" key="2">
    <source>
        <dbReference type="ARBA" id="ARBA00023015"/>
    </source>
</evidence>
<keyword evidence="5" id="KW-0539">Nucleus</keyword>
<dbReference type="SUPFAM" id="SSF47459">
    <property type="entry name" value="HLH, helix-loop-helix DNA-binding domain"/>
    <property type="match status" value="1"/>
</dbReference>
<dbReference type="PANTHER" id="PTHR45855">
    <property type="entry name" value="TRANSCRIPTION FACTOR PIF1-RELATED"/>
    <property type="match status" value="1"/>
</dbReference>